<evidence type="ECO:0000256" key="3">
    <source>
        <dbReference type="ARBA" id="ARBA00009292"/>
    </source>
</evidence>
<dbReference type="AlphaFoldDB" id="A0A7G6E477"/>
<dbReference type="OrthoDB" id="9761717at2"/>
<evidence type="ECO:0000256" key="6">
    <source>
        <dbReference type="ARBA" id="ARBA00022723"/>
    </source>
</evidence>
<evidence type="ECO:0000256" key="8">
    <source>
        <dbReference type="PIRSR" id="PIRSR601501-1"/>
    </source>
</evidence>
<dbReference type="Proteomes" id="UP000515847">
    <property type="component" value="Chromosome"/>
</dbReference>
<keyword evidence="8" id="KW-0460">Magnesium</keyword>
<feature type="binding site" evidence="8">
    <location>
        <position position="400"/>
    </location>
    <ligand>
        <name>Mg(2+)</name>
        <dbReference type="ChEBI" id="CHEBI:18420"/>
    </ligand>
</feature>
<dbReference type="GO" id="GO:0016151">
    <property type="term" value="F:nickel cation binding"/>
    <property type="evidence" value="ECO:0007669"/>
    <property type="project" value="InterPro"/>
</dbReference>
<dbReference type="PANTHER" id="PTHR42958">
    <property type="entry name" value="HYDROGENASE-2 LARGE CHAIN"/>
    <property type="match status" value="1"/>
</dbReference>
<keyword evidence="10" id="KW-1185">Reference proteome</keyword>
<dbReference type="EMBL" id="CP045798">
    <property type="protein sequence ID" value="QNB46881.1"/>
    <property type="molecule type" value="Genomic_DNA"/>
</dbReference>
<dbReference type="Pfam" id="PF00374">
    <property type="entry name" value="NiFeSe_Hases"/>
    <property type="match status" value="3"/>
</dbReference>
<dbReference type="RefSeq" id="WP_034420327.1">
    <property type="nucleotide sequence ID" value="NZ_CP045798.1"/>
</dbReference>
<dbReference type="InterPro" id="IPR018194">
    <property type="entry name" value="Ni-dep_hyd_lsu_Ni_BS"/>
</dbReference>
<comment type="similarity">
    <text evidence="3">Belongs to the [NiFe]/[NiFeSe] hydrogenase large subunit family.</text>
</comment>
<evidence type="ECO:0000313" key="9">
    <source>
        <dbReference type="EMBL" id="QNB46881.1"/>
    </source>
</evidence>
<proteinExistence type="inferred from homology"/>
<dbReference type="KEGG" id="tfr:BR63_11510"/>
<sequence length="459" mass="51635">MVKKRIFPVTRVHEPLQVDIEVANGQIVEATITNQLFRGFELMAVGRDPRDASLFLQRICGICSSAHAIAAAYALEDAYGLVPTQNGELLRNLIFGADFLQNHLRQFYVLSLADYIRGSEQAPFRPKPLGGDYRLPAQLEKKLLEHYWQGLVISMKCHQMVATFGAKAPHVQTIIPTGNIQSPDRDKIITYASLLEEVTSFIENVYLQDVDIISRYYSDYYKIGTGYSNLLNFGLFPEGKERKPYYPSGVVINAGEPQELDQNAITEDITYSWYKEGATQHPYQGKTVPDREKPLAYTWNKAARYKGIPMETGPLARLWVKGTYRNGISTMDRLVARALEAREISKLLARWIMEIIPGQPHLYPYEPLPNAQGIGLTGAMRGALGHWVKIEKGVISHYQVITPSVWNFSPRDEKSQRGPAEQALIGAPVEDLDNTLSVGRILRSFDPCFSCAVQVTRAR</sequence>
<evidence type="ECO:0000256" key="4">
    <source>
        <dbReference type="ARBA" id="ARBA00011771"/>
    </source>
</evidence>
<comment type="subcellular location">
    <subcellularLocation>
        <location evidence="2">Cell envelope</location>
    </subcellularLocation>
</comment>
<evidence type="ECO:0000256" key="7">
    <source>
        <dbReference type="ARBA" id="ARBA00023002"/>
    </source>
</evidence>
<comment type="cofactor">
    <cofactor evidence="8">
        <name>Fe cation</name>
        <dbReference type="ChEBI" id="CHEBI:24875"/>
    </cofactor>
</comment>
<organism evidence="9 10">
    <name type="scientific">Thermanaerosceptrum fracticalcis</name>
    <dbReference type="NCBI Taxonomy" id="1712410"/>
    <lineage>
        <taxon>Bacteria</taxon>
        <taxon>Bacillati</taxon>
        <taxon>Bacillota</taxon>
        <taxon>Clostridia</taxon>
        <taxon>Eubacteriales</taxon>
        <taxon>Peptococcaceae</taxon>
        <taxon>Thermanaerosceptrum</taxon>
    </lineage>
</organism>
<feature type="binding site" evidence="8">
    <location>
        <position position="60"/>
    </location>
    <ligand>
        <name>Ni(2+)</name>
        <dbReference type="ChEBI" id="CHEBI:49786"/>
    </ligand>
</feature>
<dbReference type="PROSITE" id="PS00507">
    <property type="entry name" value="NI_HGENASE_L_1"/>
    <property type="match status" value="1"/>
</dbReference>
<feature type="binding site" evidence="8">
    <location>
        <position position="451"/>
    </location>
    <ligand>
        <name>Fe cation</name>
        <dbReference type="ChEBI" id="CHEBI:24875"/>
    </ligand>
</feature>
<dbReference type="GO" id="GO:0030313">
    <property type="term" value="C:cell envelope"/>
    <property type="evidence" value="ECO:0007669"/>
    <property type="project" value="UniProtKB-SubCell"/>
</dbReference>
<comment type="subunit">
    <text evidence="4">Heterodimer of a large and a small subunit.</text>
</comment>
<protein>
    <submittedName>
        <fullName evidence="9">Cytochrome B</fullName>
    </submittedName>
</protein>
<feature type="binding site" evidence="8">
    <location>
        <position position="63"/>
    </location>
    <ligand>
        <name>Fe cation</name>
        <dbReference type="ChEBI" id="CHEBI:24875"/>
    </ligand>
</feature>
<keyword evidence="7" id="KW-0560">Oxidoreductase</keyword>
<dbReference type="InterPro" id="IPR029014">
    <property type="entry name" value="NiFe-Hase_large"/>
</dbReference>
<keyword evidence="5 8" id="KW-0533">Nickel</keyword>
<feature type="binding site" evidence="8">
    <location>
        <position position="448"/>
    </location>
    <ligand>
        <name>Ni(2+)</name>
        <dbReference type="ChEBI" id="CHEBI:49786"/>
    </ligand>
</feature>
<dbReference type="SUPFAM" id="SSF56762">
    <property type="entry name" value="HydB/Nqo4-like"/>
    <property type="match status" value="1"/>
</dbReference>
<evidence type="ECO:0000256" key="1">
    <source>
        <dbReference type="ARBA" id="ARBA00001967"/>
    </source>
</evidence>
<feature type="binding site" evidence="8">
    <location>
        <position position="63"/>
    </location>
    <ligand>
        <name>Ni(2+)</name>
        <dbReference type="ChEBI" id="CHEBI:49786"/>
    </ligand>
</feature>
<name>A0A7G6E477_THEFR</name>
<dbReference type="InterPro" id="IPR001501">
    <property type="entry name" value="Ni-dep_hyd_lsu"/>
</dbReference>
<dbReference type="InterPro" id="IPR050867">
    <property type="entry name" value="NiFe/NiFeSe_hydrgnase_LSU"/>
</dbReference>
<dbReference type="PANTHER" id="PTHR42958:SF2">
    <property type="entry name" value="UPTAKE HYDROGENASE LARGE SUBUNIT"/>
    <property type="match status" value="1"/>
</dbReference>
<keyword evidence="6 8" id="KW-0479">Metal-binding</keyword>
<dbReference type="Gene3D" id="1.10.645.10">
    <property type="entry name" value="Cytochrome-c3 Hydrogenase, chain B"/>
    <property type="match status" value="1"/>
</dbReference>
<evidence type="ECO:0000313" key="10">
    <source>
        <dbReference type="Proteomes" id="UP000515847"/>
    </source>
</evidence>
<gene>
    <name evidence="9" type="ORF">BR63_11510</name>
</gene>
<evidence type="ECO:0000256" key="5">
    <source>
        <dbReference type="ARBA" id="ARBA00022596"/>
    </source>
</evidence>
<comment type="cofactor">
    <cofactor evidence="1 8">
        <name>Ni(2+)</name>
        <dbReference type="ChEBI" id="CHEBI:49786"/>
    </cofactor>
</comment>
<dbReference type="GO" id="GO:0008901">
    <property type="term" value="F:ferredoxin hydrogenase activity"/>
    <property type="evidence" value="ECO:0007669"/>
    <property type="project" value="InterPro"/>
</dbReference>
<keyword evidence="8" id="KW-0408">Iron</keyword>
<feature type="binding site" evidence="8">
    <location>
        <position position="41"/>
    </location>
    <ligand>
        <name>Mg(2+)</name>
        <dbReference type="ChEBI" id="CHEBI:18420"/>
    </ligand>
</feature>
<accession>A0A7G6E477</accession>
<evidence type="ECO:0000256" key="2">
    <source>
        <dbReference type="ARBA" id="ARBA00004196"/>
    </source>
</evidence>
<reference evidence="9 10" key="1">
    <citation type="journal article" date="2019" name="Front. Microbiol.">
        <title>Thermoanaerosceptrum fracticalcis gen. nov. sp. nov., a Novel Fumarate-Fermenting Microorganism From a Deep Fractured Carbonate Aquifer of the US Great Basin.</title>
        <authorList>
            <person name="Hamilton-Brehm S.D."/>
            <person name="Stewart L.E."/>
            <person name="Zavarin M."/>
            <person name="Caldwell M."/>
            <person name="Lawson P.A."/>
            <person name="Onstott T.C."/>
            <person name="Grzymski J."/>
            <person name="Neveux I."/>
            <person name="Lollar B.S."/>
            <person name="Russell C.E."/>
            <person name="Moser D.P."/>
        </authorList>
    </citation>
    <scope>NUCLEOTIDE SEQUENCE [LARGE SCALE GENOMIC DNA]</scope>
    <source>
        <strain evidence="9 10">DRI-13</strain>
    </source>
</reference>